<feature type="transmembrane region" description="Helical" evidence="2">
    <location>
        <begin position="6"/>
        <end position="25"/>
    </location>
</feature>
<dbReference type="RefSeq" id="WP_166697981.1">
    <property type="nucleotide sequence ID" value="NZ_JAAQTL010000001.1"/>
</dbReference>
<evidence type="ECO:0000313" key="4">
    <source>
        <dbReference type="Proteomes" id="UP000518878"/>
    </source>
</evidence>
<organism evidence="3 4">
    <name type="scientific">Luteibacter yeojuensis</name>
    <dbReference type="NCBI Taxonomy" id="345309"/>
    <lineage>
        <taxon>Bacteria</taxon>
        <taxon>Pseudomonadati</taxon>
        <taxon>Pseudomonadota</taxon>
        <taxon>Gammaproteobacteria</taxon>
        <taxon>Lysobacterales</taxon>
        <taxon>Rhodanobacteraceae</taxon>
        <taxon>Luteibacter</taxon>
    </lineage>
</organism>
<gene>
    <name evidence="3" type="ORF">HBF32_02110</name>
</gene>
<keyword evidence="2" id="KW-0472">Membrane</keyword>
<proteinExistence type="predicted"/>
<protein>
    <submittedName>
        <fullName evidence="3">Uncharacterized protein</fullName>
    </submittedName>
</protein>
<evidence type="ECO:0000256" key="2">
    <source>
        <dbReference type="SAM" id="Phobius"/>
    </source>
</evidence>
<keyword evidence="2" id="KW-0812">Transmembrane</keyword>
<keyword evidence="4" id="KW-1185">Reference proteome</keyword>
<dbReference type="Proteomes" id="UP000518878">
    <property type="component" value="Unassembled WGS sequence"/>
</dbReference>
<comment type="caution">
    <text evidence="3">The sequence shown here is derived from an EMBL/GenBank/DDBJ whole genome shotgun (WGS) entry which is preliminary data.</text>
</comment>
<feature type="region of interest" description="Disordered" evidence="1">
    <location>
        <begin position="27"/>
        <end position="49"/>
    </location>
</feature>
<evidence type="ECO:0000313" key="3">
    <source>
        <dbReference type="EMBL" id="NID14260.1"/>
    </source>
</evidence>
<reference evidence="3 4" key="1">
    <citation type="journal article" date="2006" name="Int. J. Syst. Evol. Microbiol.">
        <title>Dyella yeojuensis sp. nov., isolated from greenhouse soil in Korea.</title>
        <authorList>
            <person name="Kim B.Y."/>
            <person name="Weon H.Y."/>
            <person name="Lee K.H."/>
            <person name="Seok S.J."/>
            <person name="Kwon S.W."/>
            <person name="Go S.J."/>
            <person name="Stackebrandt E."/>
        </authorList>
    </citation>
    <scope>NUCLEOTIDE SEQUENCE [LARGE SCALE GENOMIC DNA]</scope>
    <source>
        <strain evidence="3 4">DSM 17673</strain>
    </source>
</reference>
<keyword evidence="2" id="KW-1133">Transmembrane helix</keyword>
<evidence type="ECO:0000256" key="1">
    <source>
        <dbReference type="SAM" id="MobiDB-lite"/>
    </source>
</evidence>
<sequence>MNRSRYYALIALIVALVAIFVIGAIHRGGPAGDVPDDGERAPAARPAER</sequence>
<dbReference type="AlphaFoldDB" id="A0A7X5QRW6"/>
<dbReference type="EMBL" id="JAAQTL010000001">
    <property type="protein sequence ID" value="NID14260.1"/>
    <property type="molecule type" value="Genomic_DNA"/>
</dbReference>
<accession>A0A7X5QRW6</accession>
<name>A0A7X5QRW6_9GAMM</name>
<feature type="compositionally biased region" description="Basic and acidic residues" evidence="1">
    <location>
        <begin position="37"/>
        <end position="49"/>
    </location>
</feature>